<dbReference type="Proteomes" id="UP000239388">
    <property type="component" value="Unassembled WGS sequence"/>
</dbReference>
<sequence>MEEINAYHEAGHALVAILVGARVRHVTLEPDKDDGPDRFAEIQVEWPLDRFPRRQIDEKMVLVSLAGPVAEMIHTGEPYHPGYLAEWAADWQAAWNAAATLAPHEQKRMVYLEQATRSLYQLLDQDRQWAALAAIVDNLLAHETLAGEEVEDIVQSWL</sequence>
<comment type="caution">
    <text evidence="1">The sequence shown here is derived from an EMBL/GenBank/DDBJ whole genome shotgun (WGS) entry which is preliminary data.</text>
</comment>
<dbReference type="AlphaFoldDB" id="A0A2S8FNS5"/>
<dbReference type="GO" id="GO:0004176">
    <property type="term" value="F:ATP-dependent peptidase activity"/>
    <property type="evidence" value="ECO:0007669"/>
    <property type="project" value="InterPro"/>
</dbReference>
<dbReference type="GO" id="GO:0004222">
    <property type="term" value="F:metalloendopeptidase activity"/>
    <property type="evidence" value="ECO:0007669"/>
    <property type="project" value="InterPro"/>
</dbReference>
<dbReference type="GO" id="GO:0006508">
    <property type="term" value="P:proteolysis"/>
    <property type="evidence" value="ECO:0007669"/>
    <property type="project" value="InterPro"/>
</dbReference>
<dbReference type="GO" id="GO:0005524">
    <property type="term" value="F:ATP binding"/>
    <property type="evidence" value="ECO:0007669"/>
    <property type="project" value="InterPro"/>
</dbReference>
<name>A0A2S8FNS5_9BACT</name>
<evidence type="ECO:0008006" key="3">
    <source>
        <dbReference type="Google" id="ProtNLM"/>
    </source>
</evidence>
<dbReference type="RefSeq" id="WP_105355622.1">
    <property type="nucleotide sequence ID" value="NZ_PUIB01000017.1"/>
</dbReference>
<proteinExistence type="predicted"/>
<evidence type="ECO:0000313" key="2">
    <source>
        <dbReference type="Proteomes" id="UP000239388"/>
    </source>
</evidence>
<evidence type="ECO:0000313" key="1">
    <source>
        <dbReference type="EMBL" id="PQO33839.1"/>
    </source>
</evidence>
<gene>
    <name evidence="1" type="ORF">C5Y98_16560</name>
</gene>
<reference evidence="1 2" key="1">
    <citation type="submission" date="2018-02" db="EMBL/GenBank/DDBJ databases">
        <title>Comparative genomes isolates from brazilian mangrove.</title>
        <authorList>
            <person name="Araujo J.E."/>
            <person name="Taketani R.G."/>
            <person name="Silva M.C.P."/>
            <person name="Loureco M.V."/>
            <person name="Andreote F.D."/>
        </authorList>
    </citation>
    <scope>NUCLEOTIDE SEQUENCE [LARGE SCALE GENOMIC DNA]</scope>
    <source>
        <strain evidence="1 2">NAP PRIS-MGV</strain>
    </source>
</reference>
<dbReference type="EMBL" id="PUIB01000017">
    <property type="protein sequence ID" value="PQO33839.1"/>
    <property type="molecule type" value="Genomic_DNA"/>
</dbReference>
<dbReference type="Gene3D" id="1.20.58.760">
    <property type="entry name" value="Peptidase M41"/>
    <property type="match status" value="1"/>
</dbReference>
<dbReference type="OrthoDB" id="263464at2"/>
<dbReference type="SUPFAM" id="SSF140990">
    <property type="entry name" value="FtsH protease domain-like"/>
    <property type="match status" value="1"/>
</dbReference>
<dbReference type="InterPro" id="IPR037219">
    <property type="entry name" value="Peptidase_M41-like"/>
</dbReference>
<protein>
    <recommendedName>
        <fullName evidence="3">Cell division protein FtsH</fullName>
    </recommendedName>
</protein>
<organism evidence="1 2">
    <name type="scientific">Blastopirellula marina</name>
    <dbReference type="NCBI Taxonomy" id="124"/>
    <lineage>
        <taxon>Bacteria</taxon>
        <taxon>Pseudomonadati</taxon>
        <taxon>Planctomycetota</taxon>
        <taxon>Planctomycetia</taxon>
        <taxon>Pirellulales</taxon>
        <taxon>Pirellulaceae</taxon>
        <taxon>Blastopirellula</taxon>
    </lineage>
</organism>
<accession>A0A2S8FNS5</accession>